<keyword evidence="2" id="KW-1133">Transmembrane helix</keyword>
<name>A0AAU2GV56_9ACTN</name>
<evidence type="ECO:0000256" key="1">
    <source>
        <dbReference type="SAM" id="MobiDB-lite"/>
    </source>
</evidence>
<protein>
    <submittedName>
        <fullName evidence="3">DUF3068 domain-containing protein</fullName>
    </submittedName>
</protein>
<keyword evidence="2" id="KW-0472">Membrane</keyword>
<evidence type="ECO:0000256" key="2">
    <source>
        <dbReference type="SAM" id="Phobius"/>
    </source>
</evidence>
<evidence type="ECO:0000313" key="3">
    <source>
        <dbReference type="EMBL" id="WTU39034.1"/>
    </source>
</evidence>
<dbReference type="InterPro" id="IPR021424">
    <property type="entry name" value="PorA"/>
</dbReference>
<accession>A0AAU2GV56</accession>
<proteinExistence type="predicted"/>
<gene>
    <name evidence="3" type="ORF">OHV25_05300</name>
</gene>
<keyword evidence="2" id="KW-0812">Transmembrane</keyword>
<sequence length="345" mass="37336">MSRTVSRLTLVSLGLGVFLLTLAPLLAWYVTPHAKRTPINVHITTVSTGNGSYFDIGSLSVRHDQTLTITRRVLGNVAASKSSGRAVWDVSTTIDTPRTLPLADPHKSLQWTTERWVTDRRTNAPVHCCQEAPVPHQGDAYLKFPFDLRKHTYQWWDAALRGTVPLHYTGTRAVLGHKGYRYTGTVPPTRVDTRQVPGILVGLPRSPQVQAEEWYANPAIDLVVDPRTGRVLDAAISPVKTLRAPGGATDAVTLLQGDRLEFDGQTQRQQVDLAAKDNRKLLLIGTVAPLTGAGAGTLLTATSAGLVVFGLRKSPRLARRGETPESPGSGIVTPVSSRPEGTGEN</sequence>
<organism evidence="3">
    <name type="scientific">Streptomyces sp. NBC_00060</name>
    <dbReference type="NCBI Taxonomy" id="2975636"/>
    <lineage>
        <taxon>Bacteria</taxon>
        <taxon>Bacillati</taxon>
        <taxon>Actinomycetota</taxon>
        <taxon>Actinomycetes</taxon>
        <taxon>Kitasatosporales</taxon>
        <taxon>Streptomycetaceae</taxon>
        <taxon>Streptomyces</taxon>
    </lineage>
</organism>
<dbReference type="EMBL" id="CP108253">
    <property type="protein sequence ID" value="WTU39034.1"/>
    <property type="molecule type" value="Genomic_DNA"/>
</dbReference>
<dbReference type="Pfam" id="PF11271">
    <property type="entry name" value="PorA"/>
    <property type="match status" value="1"/>
</dbReference>
<feature type="region of interest" description="Disordered" evidence="1">
    <location>
        <begin position="318"/>
        <end position="345"/>
    </location>
</feature>
<feature type="transmembrane region" description="Helical" evidence="2">
    <location>
        <begin position="281"/>
        <end position="311"/>
    </location>
</feature>
<reference evidence="3" key="1">
    <citation type="submission" date="2022-10" db="EMBL/GenBank/DDBJ databases">
        <title>The complete genomes of actinobacterial strains from the NBC collection.</title>
        <authorList>
            <person name="Joergensen T.S."/>
            <person name="Alvarez Arevalo M."/>
            <person name="Sterndorff E.B."/>
            <person name="Faurdal D."/>
            <person name="Vuksanovic O."/>
            <person name="Mourched A.-S."/>
            <person name="Charusanti P."/>
            <person name="Shaw S."/>
            <person name="Blin K."/>
            <person name="Weber T."/>
        </authorList>
    </citation>
    <scope>NUCLEOTIDE SEQUENCE</scope>
    <source>
        <strain evidence="3">NBC_00060</strain>
    </source>
</reference>
<dbReference type="AlphaFoldDB" id="A0AAU2GV56"/>